<dbReference type="Pfam" id="PF01607">
    <property type="entry name" value="CBM_14"/>
    <property type="match status" value="3"/>
</dbReference>
<evidence type="ECO:0000256" key="4">
    <source>
        <dbReference type="ARBA" id="ARBA00023157"/>
    </source>
</evidence>
<reference evidence="11 12" key="1">
    <citation type="journal article" date="2024" name="BMC Genomics">
        <title>Genome assembly of redclaw crayfish (Cherax quadricarinatus) provides insights into its immune adaptation and hypoxia tolerance.</title>
        <authorList>
            <person name="Liu Z."/>
            <person name="Zheng J."/>
            <person name="Li H."/>
            <person name="Fang K."/>
            <person name="Wang S."/>
            <person name="He J."/>
            <person name="Zhou D."/>
            <person name="Weng S."/>
            <person name="Chi M."/>
            <person name="Gu Z."/>
            <person name="He J."/>
            <person name="Li F."/>
            <person name="Wang M."/>
        </authorList>
    </citation>
    <scope>NUCLEOTIDE SEQUENCE [LARGE SCALE GENOMIC DNA]</scope>
    <source>
        <strain evidence="11">ZL_2023a</strain>
    </source>
</reference>
<dbReference type="PANTHER" id="PTHR23301">
    <property type="entry name" value="CHITIN BINDING PERITROPHIN-A"/>
    <property type="match status" value="1"/>
</dbReference>
<evidence type="ECO:0000256" key="7">
    <source>
        <dbReference type="SAM" id="MobiDB-lite"/>
    </source>
</evidence>
<evidence type="ECO:0000259" key="9">
    <source>
        <dbReference type="PROSITE" id="PS50940"/>
    </source>
</evidence>
<organism evidence="11 12">
    <name type="scientific">Cherax quadricarinatus</name>
    <name type="common">Australian red claw crayfish</name>
    <dbReference type="NCBI Taxonomy" id="27406"/>
    <lineage>
        <taxon>Eukaryota</taxon>
        <taxon>Metazoa</taxon>
        <taxon>Ecdysozoa</taxon>
        <taxon>Arthropoda</taxon>
        <taxon>Crustacea</taxon>
        <taxon>Multicrustacea</taxon>
        <taxon>Malacostraca</taxon>
        <taxon>Eumalacostraca</taxon>
        <taxon>Eucarida</taxon>
        <taxon>Decapoda</taxon>
        <taxon>Pleocyemata</taxon>
        <taxon>Astacidea</taxon>
        <taxon>Parastacoidea</taxon>
        <taxon>Parastacidae</taxon>
        <taxon>Cherax</taxon>
    </lineage>
</organism>
<feature type="compositionally biased region" description="Low complexity" evidence="7">
    <location>
        <begin position="505"/>
        <end position="537"/>
    </location>
</feature>
<keyword evidence="2 8" id="KW-0732">Signal</keyword>
<protein>
    <submittedName>
        <fullName evidence="11">Uncharacterized protein</fullName>
    </submittedName>
</protein>
<dbReference type="GO" id="GO:0008061">
    <property type="term" value="F:chitin binding"/>
    <property type="evidence" value="ECO:0007669"/>
    <property type="project" value="UniProtKB-KW"/>
</dbReference>
<feature type="signal peptide" evidence="8">
    <location>
        <begin position="1"/>
        <end position="25"/>
    </location>
</feature>
<dbReference type="SMART" id="SM00254">
    <property type="entry name" value="ShKT"/>
    <property type="match status" value="1"/>
</dbReference>
<evidence type="ECO:0000256" key="8">
    <source>
        <dbReference type="SAM" id="SignalP"/>
    </source>
</evidence>
<feature type="domain" description="Chitin-binding type-2" evidence="9">
    <location>
        <begin position="181"/>
        <end position="226"/>
    </location>
</feature>
<feature type="region of interest" description="Disordered" evidence="7">
    <location>
        <begin position="299"/>
        <end position="537"/>
    </location>
</feature>
<evidence type="ECO:0000256" key="6">
    <source>
        <dbReference type="PROSITE-ProRule" id="PRU01005"/>
    </source>
</evidence>
<evidence type="ECO:0000256" key="1">
    <source>
        <dbReference type="ARBA" id="ARBA00022669"/>
    </source>
</evidence>
<feature type="domain" description="Chitin-binding type-2" evidence="9">
    <location>
        <begin position="38"/>
        <end position="93"/>
    </location>
</feature>
<evidence type="ECO:0000259" key="10">
    <source>
        <dbReference type="PROSITE" id="PS51670"/>
    </source>
</evidence>
<feature type="chain" id="PRO_5043441172" evidence="8">
    <location>
        <begin position="26"/>
        <end position="608"/>
    </location>
</feature>
<dbReference type="SMART" id="SM00494">
    <property type="entry name" value="ChtBD2"/>
    <property type="match status" value="4"/>
</dbReference>
<accession>A0AAW0VY80</accession>
<dbReference type="Proteomes" id="UP001445076">
    <property type="component" value="Unassembled WGS sequence"/>
</dbReference>
<evidence type="ECO:0000313" key="12">
    <source>
        <dbReference type="Proteomes" id="UP001445076"/>
    </source>
</evidence>
<dbReference type="AlphaFoldDB" id="A0AAW0VY80"/>
<dbReference type="InterPro" id="IPR036508">
    <property type="entry name" value="Chitin-bd_dom_sf"/>
</dbReference>
<dbReference type="SUPFAM" id="SSF57625">
    <property type="entry name" value="Invertebrate chitin-binding proteins"/>
    <property type="match status" value="4"/>
</dbReference>
<feature type="compositionally biased region" description="Low complexity" evidence="7">
    <location>
        <begin position="443"/>
        <end position="463"/>
    </location>
</feature>
<feature type="compositionally biased region" description="Polar residues" evidence="7">
    <location>
        <begin position="299"/>
        <end position="310"/>
    </location>
</feature>
<evidence type="ECO:0000256" key="3">
    <source>
        <dbReference type="ARBA" id="ARBA00022737"/>
    </source>
</evidence>
<comment type="caution">
    <text evidence="6">Lacks conserved residue(s) required for the propagation of feature annotation.</text>
</comment>
<dbReference type="Gene3D" id="2.170.140.10">
    <property type="entry name" value="Chitin binding domain"/>
    <property type="match status" value="4"/>
</dbReference>
<feature type="domain" description="Chitin-binding type-2" evidence="9">
    <location>
        <begin position="546"/>
        <end position="600"/>
    </location>
</feature>
<evidence type="ECO:0000256" key="2">
    <source>
        <dbReference type="ARBA" id="ARBA00022729"/>
    </source>
</evidence>
<dbReference type="PROSITE" id="PS51670">
    <property type="entry name" value="SHKT"/>
    <property type="match status" value="1"/>
</dbReference>
<dbReference type="GO" id="GO:0005576">
    <property type="term" value="C:extracellular region"/>
    <property type="evidence" value="ECO:0007669"/>
    <property type="project" value="InterPro"/>
</dbReference>
<dbReference type="EMBL" id="JARKIK010000096">
    <property type="protein sequence ID" value="KAK8722368.1"/>
    <property type="molecule type" value="Genomic_DNA"/>
</dbReference>
<sequence>MEGSTGVFRLLLLLGVVLLPQEVQARAPIKALLNVCENLTCGSPNALYAHPTYCTQYVHCINGFPYVKTCPSELHFNAGKGSCDLPEEAQCVPFQESCQLESPYVADGATDGLVVCDCGGTCTKPHPYLCNAYYHCDAEGVDHYTECPGTLVYNTQEEQCDLPEKTQCSEPSTCSCDKCRYPVSDECDAYWQCENGNGVKYYCSSGLLFNRDTSQCDLAVNVDCTAEAWDEGSFTEIACVDRRKDCATIAVKGGCQCTETNCDWQTFILKNCPKACGTCNGEQDVKMARELNTNLIINERSGSQESGISSHDTDENDNSESGSSESGSSESGSSGSGSNESGSSESGSSGSGSNESGSSGSGSNESGSSGSGSSESGSNESGSSGSGSSESGSNESGSSGSESNESGSSGSGSSESGSNESGSSGSGSSESGSTESKTTEAITNQPTTPQPVSTQPTTAQPVTNQPTTAQPVTNQPTTAQPVTNQPTTAQPVTNQPTTAQPVTNQSTTPQSVTTQPTTPQPVTTQPTTPQSGTTQSSGDVTIDGCVIYCTLGTYHRHPSDCHKFIQCAPYGPQEMPCAAGTVWVQEKLTCDHESISECVTGTYLTPDG</sequence>
<dbReference type="InterPro" id="IPR051940">
    <property type="entry name" value="Chitin_bind-dev_reg"/>
</dbReference>
<keyword evidence="12" id="KW-1185">Reference proteome</keyword>
<feature type="compositionally biased region" description="Polar residues" evidence="7">
    <location>
        <begin position="464"/>
        <end position="504"/>
    </location>
</feature>
<dbReference type="PANTHER" id="PTHR23301:SF0">
    <property type="entry name" value="CHITIN-BINDING TYPE-2 DOMAIN-CONTAINING PROTEIN-RELATED"/>
    <property type="match status" value="1"/>
</dbReference>
<dbReference type="Pfam" id="PF01549">
    <property type="entry name" value="ShK"/>
    <property type="match status" value="1"/>
</dbReference>
<comment type="caution">
    <text evidence="11">The sequence shown here is derived from an EMBL/GenBank/DDBJ whole genome shotgun (WGS) entry which is preliminary data.</text>
</comment>
<proteinExistence type="predicted"/>
<feature type="domain" description="ShKT" evidence="10">
    <location>
        <begin position="239"/>
        <end position="279"/>
    </location>
</feature>
<keyword evidence="4" id="KW-1015">Disulfide bond</keyword>
<dbReference type="InterPro" id="IPR002557">
    <property type="entry name" value="Chitin-bd_dom"/>
</dbReference>
<feature type="compositionally biased region" description="Low complexity" evidence="7">
    <location>
        <begin position="319"/>
        <end position="433"/>
    </location>
</feature>
<feature type="non-terminal residue" evidence="11">
    <location>
        <position position="608"/>
    </location>
</feature>
<keyword evidence="5" id="KW-0325">Glycoprotein</keyword>
<evidence type="ECO:0000256" key="5">
    <source>
        <dbReference type="ARBA" id="ARBA00023180"/>
    </source>
</evidence>
<evidence type="ECO:0000313" key="11">
    <source>
        <dbReference type="EMBL" id="KAK8722368.1"/>
    </source>
</evidence>
<dbReference type="InterPro" id="IPR003582">
    <property type="entry name" value="ShKT_dom"/>
</dbReference>
<dbReference type="PROSITE" id="PS50940">
    <property type="entry name" value="CHIT_BIND_II"/>
    <property type="match status" value="4"/>
</dbReference>
<feature type="domain" description="Chitin-binding type-2" evidence="9">
    <location>
        <begin position="125"/>
        <end position="170"/>
    </location>
</feature>
<keyword evidence="1" id="KW-0147">Chitin-binding</keyword>
<keyword evidence="3" id="KW-0677">Repeat</keyword>
<gene>
    <name evidence="11" type="ORF">OTU49_012436</name>
</gene>
<name>A0AAW0VY80_CHEQU</name>